<dbReference type="Proteomes" id="UP001341444">
    <property type="component" value="Unassembled WGS sequence"/>
</dbReference>
<dbReference type="Gene3D" id="3.30.70.260">
    <property type="match status" value="1"/>
</dbReference>
<dbReference type="InterPro" id="IPR037171">
    <property type="entry name" value="NagB/RpiA_transferase-like"/>
</dbReference>
<reference evidence="3 4" key="1">
    <citation type="submission" date="2023-03" db="EMBL/GenBank/DDBJ databases">
        <title>Bacillus Genome Sequencing.</title>
        <authorList>
            <person name="Dunlap C."/>
        </authorList>
    </citation>
    <scope>NUCLEOTIDE SEQUENCE [LARGE SCALE GENOMIC DNA]</scope>
    <source>
        <strain evidence="3 4">B-23453</strain>
    </source>
</reference>
<dbReference type="RefSeq" id="WP_066270785.1">
    <property type="nucleotide sequence ID" value="NZ_JARMAB010000044.1"/>
</dbReference>
<feature type="active site" description="Proton acceptor" evidence="2">
    <location>
        <position position="102"/>
    </location>
</feature>
<dbReference type="HAMAP" id="MF_00170">
    <property type="entry name" value="Rib_5P_isom_A"/>
    <property type="match status" value="1"/>
</dbReference>
<name>A0ABU6MMM6_9BACI</name>
<comment type="caution">
    <text evidence="3">The sequence shown here is derived from an EMBL/GenBank/DDBJ whole genome shotgun (WGS) entry which is preliminary data.</text>
</comment>
<dbReference type="PANTHER" id="PTHR11934">
    <property type="entry name" value="RIBOSE-5-PHOSPHATE ISOMERASE"/>
    <property type="match status" value="1"/>
</dbReference>
<evidence type="ECO:0000256" key="1">
    <source>
        <dbReference type="ARBA" id="ARBA00023235"/>
    </source>
</evidence>
<dbReference type="SUPFAM" id="SSF75445">
    <property type="entry name" value="D-ribose-5-phosphate isomerase (RpiA), lid domain"/>
    <property type="match status" value="1"/>
</dbReference>
<evidence type="ECO:0000313" key="3">
    <source>
        <dbReference type="EMBL" id="MED1205945.1"/>
    </source>
</evidence>
<gene>
    <name evidence="2 3" type="primary">rpiA</name>
    <name evidence="3" type="ORF">P4T90_23205</name>
</gene>
<sequence length="224" mass="24289">MNEKLLVGEKAAEYVKDGMVVGLGTGSTVYYTIQKLGERVAAGLSIVGIPTSIQTEELAKKVGIPLMPFEEAETIHLAIDGADEADPESNLIKGGGGALLREKMIAYLAKQFIVVADSKKMVETLGAFKLPVEIIQFGYKVTQRHIEKLGCTAILRVKDGKPYVTDNGNYILDCDFGDIKDPQPLELKMNMIPGVVENGLFVGMADRIITVNQNGDVEDQNCRG</sequence>
<comment type="function">
    <text evidence="2">Catalyzes the reversible conversion of ribose-5-phosphate to ribulose 5-phosphate.</text>
</comment>
<proteinExistence type="inferred from homology"/>
<accession>A0ABU6MMM6</accession>
<dbReference type="NCBIfam" id="NF001924">
    <property type="entry name" value="PRK00702.1"/>
    <property type="match status" value="1"/>
</dbReference>
<comment type="subunit">
    <text evidence="2">Homodimer.</text>
</comment>
<comment type="similarity">
    <text evidence="2">Belongs to the ribose 5-phosphate isomerase family.</text>
</comment>
<comment type="pathway">
    <text evidence="2">Carbohydrate degradation; pentose phosphate pathway; D-ribose 5-phosphate from D-ribulose 5-phosphate (non-oxidative stage): step 1/1.</text>
</comment>
<evidence type="ECO:0000256" key="2">
    <source>
        <dbReference type="HAMAP-Rule" id="MF_00170"/>
    </source>
</evidence>
<feature type="binding site" evidence="2">
    <location>
        <begin position="25"/>
        <end position="28"/>
    </location>
    <ligand>
        <name>substrate</name>
    </ligand>
</feature>
<dbReference type="InterPro" id="IPR020672">
    <property type="entry name" value="Ribose5P_isomerase_typA_subgr"/>
</dbReference>
<evidence type="ECO:0000313" key="4">
    <source>
        <dbReference type="Proteomes" id="UP001341444"/>
    </source>
</evidence>
<dbReference type="Pfam" id="PF06026">
    <property type="entry name" value="Rib_5-P_isom_A"/>
    <property type="match status" value="1"/>
</dbReference>
<feature type="binding site" evidence="2">
    <location>
        <position position="120"/>
    </location>
    <ligand>
        <name>substrate</name>
    </ligand>
</feature>
<dbReference type="EMBL" id="JARMAB010000044">
    <property type="protein sequence ID" value="MED1205945.1"/>
    <property type="molecule type" value="Genomic_DNA"/>
</dbReference>
<dbReference type="PANTHER" id="PTHR11934:SF0">
    <property type="entry name" value="RIBOSE-5-PHOSPHATE ISOMERASE"/>
    <property type="match status" value="1"/>
</dbReference>
<keyword evidence="1 2" id="KW-0413">Isomerase</keyword>
<dbReference type="Gene3D" id="3.40.50.1360">
    <property type="match status" value="1"/>
</dbReference>
<dbReference type="NCBIfam" id="TIGR00021">
    <property type="entry name" value="rpiA"/>
    <property type="match status" value="1"/>
</dbReference>
<comment type="catalytic activity">
    <reaction evidence="2">
        <text>aldehydo-D-ribose 5-phosphate = D-ribulose 5-phosphate</text>
        <dbReference type="Rhea" id="RHEA:14657"/>
        <dbReference type="ChEBI" id="CHEBI:58121"/>
        <dbReference type="ChEBI" id="CHEBI:58273"/>
        <dbReference type="EC" id="5.3.1.6"/>
    </reaction>
</comment>
<dbReference type="SUPFAM" id="SSF100950">
    <property type="entry name" value="NagB/RpiA/CoA transferase-like"/>
    <property type="match status" value="1"/>
</dbReference>
<dbReference type="EC" id="5.3.1.6" evidence="2"/>
<keyword evidence="4" id="KW-1185">Reference proteome</keyword>
<protein>
    <recommendedName>
        <fullName evidence="2">Ribose-5-phosphate isomerase A</fullName>
        <ecNumber evidence="2">5.3.1.6</ecNumber>
    </recommendedName>
    <alternativeName>
        <fullName evidence="2">Phosphoriboisomerase A</fullName>
        <shortName evidence="2">PRI</shortName>
    </alternativeName>
</protein>
<dbReference type="InterPro" id="IPR004788">
    <property type="entry name" value="Ribose5P_isomerase_type_A"/>
</dbReference>
<feature type="binding site" evidence="2">
    <location>
        <begin position="80"/>
        <end position="83"/>
    </location>
    <ligand>
        <name>substrate</name>
    </ligand>
</feature>
<organism evidence="3 4">
    <name type="scientific">Heyndrickxia acidicola</name>
    <dbReference type="NCBI Taxonomy" id="209389"/>
    <lineage>
        <taxon>Bacteria</taxon>
        <taxon>Bacillati</taxon>
        <taxon>Bacillota</taxon>
        <taxon>Bacilli</taxon>
        <taxon>Bacillales</taxon>
        <taxon>Bacillaceae</taxon>
        <taxon>Heyndrickxia</taxon>
    </lineage>
</organism>
<dbReference type="CDD" id="cd01398">
    <property type="entry name" value="RPI_A"/>
    <property type="match status" value="1"/>
</dbReference>
<dbReference type="GO" id="GO:0004751">
    <property type="term" value="F:ribose-5-phosphate isomerase activity"/>
    <property type="evidence" value="ECO:0007669"/>
    <property type="project" value="UniProtKB-EC"/>
</dbReference>
<feature type="binding site" evidence="2">
    <location>
        <begin position="93"/>
        <end position="96"/>
    </location>
    <ligand>
        <name>substrate</name>
    </ligand>
</feature>